<evidence type="ECO:0000313" key="1">
    <source>
        <dbReference type="EMBL" id="NKT77305.1"/>
    </source>
</evidence>
<dbReference type="EMBL" id="WVBC01000002">
    <property type="protein sequence ID" value="NKT77305.1"/>
    <property type="molecule type" value="Genomic_DNA"/>
</dbReference>
<protein>
    <submittedName>
        <fullName evidence="1">Nucleotidyltransferase</fullName>
    </submittedName>
</protein>
<dbReference type="PANTHER" id="PTHR34817">
    <property type="entry name" value="NUCLEOTIDYLTRANSFERASE"/>
    <property type="match status" value="1"/>
</dbReference>
<evidence type="ECO:0000313" key="2">
    <source>
        <dbReference type="Proteomes" id="UP000603463"/>
    </source>
</evidence>
<name>A0A9Q4ZIS7_RHOHA</name>
<gene>
    <name evidence="1" type="ORF">GS882_03630</name>
</gene>
<proteinExistence type="predicted"/>
<organism evidence="1 2">
    <name type="scientific">Rhodococcus hoagii</name>
    <name type="common">Corynebacterium equii</name>
    <dbReference type="NCBI Taxonomy" id="43767"/>
    <lineage>
        <taxon>Bacteria</taxon>
        <taxon>Bacillati</taxon>
        <taxon>Actinomycetota</taxon>
        <taxon>Actinomycetes</taxon>
        <taxon>Mycobacteriales</taxon>
        <taxon>Nocardiaceae</taxon>
        <taxon>Prescottella</taxon>
    </lineage>
</organism>
<dbReference type="InterPro" id="IPR018775">
    <property type="entry name" value="RlaP"/>
</dbReference>
<reference evidence="1" key="1">
    <citation type="journal article" date="2020" name="Environ. Microbiol.">
        <title>The novel and transferable erm(51) gene confers Macrolides, Lincosamides, and Streptogramins B (MLSB) resistance to clonal Rhodococcus equi in the environment.</title>
        <authorList>
            <person name="Huber L."/>
            <person name="Giguere S."/>
            <person name="Slovis N.M."/>
            <person name="Alvarez-Narvaez S."/>
            <person name="Hart K.A."/>
            <person name="Greiter M."/>
            <person name="Morris E.R.A."/>
            <person name="Cohen N.D."/>
        </authorList>
    </citation>
    <scope>NUCLEOTIDE SEQUENCE</scope>
    <source>
        <strain evidence="1">Lh_116_1</strain>
    </source>
</reference>
<comment type="caution">
    <text evidence="1">The sequence shown here is derived from an EMBL/GenBank/DDBJ whole genome shotgun (WGS) entry which is preliminary data.</text>
</comment>
<dbReference type="Pfam" id="PF10127">
    <property type="entry name" value="RlaP"/>
    <property type="match status" value="1"/>
</dbReference>
<dbReference type="PANTHER" id="PTHR34817:SF1">
    <property type="entry name" value="NUCLEOTIDYLTRANSFERASE"/>
    <property type="match status" value="1"/>
</dbReference>
<dbReference type="AlphaFoldDB" id="A0A9Q4ZIS7"/>
<sequence length="224" mass="25214">MNTLLKGVVGSTAYGLARPGSDVDRLAVHAIDTGTLFTLASRPADTITSKDPDIASHELHKALSLMFGCNPTVMEILWIDDWEEMNQFGEELVDMRTDFLCQGRVRDAYLGFATQQFKRLEIRGRFQGSLDTRREKHARHLLRMVEQGVHLYRTGRLKVRVDNPDYLHGAAKTIADSPAGIEIAKEVLAQAEEDFDAAISPLPLATSTEHAEDLIQRVRKHYWK</sequence>
<accession>A0A9Q4ZIS7</accession>
<dbReference type="Proteomes" id="UP000603463">
    <property type="component" value="Unassembled WGS sequence"/>
</dbReference>